<evidence type="ECO:0000256" key="3">
    <source>
        <dbReference type="ARBA" id="ARBA00022963"/>
    </source>
</evidence>
<evidence type="ECO:0000256" key="2">
    <source>
        <dbReference type="ARBA" id="ARBA00022801"/>
    </source>
</evidence>
<dbReference type="PANTHER" id="PTHR45648">
    <property type="entry name" value="GDSL LIPASE/ACYLHYDROLASE FAMILY PROTEIN (AFU_ORTHOLOGUE AFUA_4G14700)"/>
    <property type="match status" value="1"/>
</dbReference>
<evidence type="ECO:0000256" key="1">
    <source>
        <dbReference type="ARBA" id="ARBA00008668"/>
    </source>
</evidence>
<dbReference type="InterPro" id="IPR035669">
    <property type="entry name" value="SGNH_plant_lipase-like"/>
</dbReference>
<dbReference type="EMBL" id="EF087889">
    <property type="protein sequence ID" value="ABK27121.1"/>
    <property type="molecule type" value="mRNA"/>
</dbReference>
<dbReference type="CDD" id="cd01837">
    <property type="entry name" value="SGNH_plant_lipase_like"/>
    <property type="match status" value="1"/>
</dbReference>
<dbReference type="PANTHER" id="PTHR45648:SF8">
    <property type="entry name" value="ZINC FINGER PROTEIN"/>
    <property type="match status" value="1"/>
</dbReference>
<evidence type="ECO:0000256" key="4">
    <source>
        <dbReference type="SAM" id="SignalP"/>
    </source>
</evidence>
<dbReference type="SUPFAM" id="SSF52266">
    <property type="entry name" value="SGNH hydrolase"/>
    <property type="match status" value="1"/>
</dbReference>
<dbReference type="AlphaFoldDB" id="A9P2L0"/>
<feature type="signal peptide" evidence="4">
    <location>
        <begin position="1"/>
        <end position="28"/>
    </location>
</feature>
<protein>
    <submittedName>
        <fullName evidence="5">Uncharacterized protein</fullName>
    </submittedName>
</protein>
<dbReference type="Pfam" id="PF00657">
    <property type="entry name" value="Lipase_GDSL"/>
    <property type="match status" value="1"/>
</dbReference>
<keyword evidence="4" id="KW-0732">Signal</keyword>
<dbReference type="OMA" id="QADSWEY"/>
<comment type="similarity">
    <text evidence="1">Belongs to the 'GDSL' lipolytic enzyme family.</text>
</comment>
<sequence length="377" mass="41302">MDRFGFEAPITFFKAMLMVVAIYVGTGAAETEIKPVSFIFGDSLSDVGNNNHLPRSLAKSNYPWYGIDFGNGLPTGRYTNGRTICDIVAQKIGLPIPAPYLAPSTDENVVLKRGVNYASGGGGILNETGSLFIQRLCLWKQIEMFQSTKMTIAKKIGHARAEKFFNGSIYLMSIGSNDYINNYLLPVQADSWEYTPDDFINYLVSTLRQQLTTLHQLGVRQLLFTGLGPVGCIPLQRVLTTDGSCQQILNDYAVKFNAAVKNLITDLSSKLPAAGFIFTDGYDFFTKMIENPKAYGFENSDTPCCSFGRYRPTLSCVGAAKLCPDRSKYLFWDEYHPSDAANVVIVETLLSSLNLSPGNSSHSPAPAPLLSPSPSPS</sequence>
<dbReference type="InterPro" id="IPR001087">
    <property type="entry name" value="GDSL"/>
</dbReference>
<name>A9P2L0_PICSI</name>
<dbReference type="GO" id="GO:0016042">
    <property type="term" value="P:lipid catabolic process"/>
    <property type="evidence" value="ECO:0007669"/>
    <property type="project" value="UniProtKB-KW"/>
</dbReference>
<keyword evidence="3" id="KW-0442">Lipid degradation</keyword>
<dbReference type="InterPro" id="IPR051058">
    <property type="entry name" value="GDSL_Est/Lipase"/>
</dbReference>
<proteinExistence type="evidence at transcript level"/>
<accession>A9P2L0</accession>
<dbReference type="InterPro" id="IPR036514">
    <property type="entry name" value="SGNH_hydro_sf"/>
</dbReference>
<keyword evidence="2" id="KW-0378">Hydrolase</keyword>
<reference evidence="5" key="1">
    <citation type="journal article" date="2008" name="BMC Genomics">
        <title>A conifer genomics resource of 200,000 spruce (Picea spp.) ESTs and 6,464 high-quality, sequence-finished full-length cDNAs for Sitka spruce (Picea sitchensis).</title>
        <authorList>
            <person name="Ralph S.G."/>
            <person name="Chun H.J."/>
            <person name="Kolosova N."/>
            <person name="Cooper D."/>
            <person name="Oddy C."/>
            <person name="Ritland C.E."/>
            <person name="Kirkpatrick R."/>
            <person name="Moore R."/>
            <person name="Barber S."/>
            <person name="Holt R.A."/>
            <person name="Jones S.J."/>
            <person name="Marra M.A."/>
            <person name="Douglas C.J."/>
            <person name="Ritland K."/>
            <person name="Bohlmann J."/>
        </authorList>
    </citation>
    <scope>NUCLEOTIDE SEQUENCE</scope>
    <source>
        <tissue evidence="5">Bark</tissue>
    </source>
</reference>
<keyword evidence="3" id="KW-0443">Lipid metabolism</keyword>
<dbReference type="Gene3D" id="3.40.50.1110">
    <property type="entry name" value="SGNH hydrolase"/>
    <property type="match status" value="1"/>
</dbReference>
<evidence type="ECO:0000313" key="5">
    <source>
        <dbReference type="EMBL" id="ABK27121.1"/>
    </source>
</evidence>
<dbReference type="GO" id="GO:0016788">
    <property type="term" value="F:hydrolase activity, acting on ester bonds"/>
    <property type="evidence" value="ECO:0007669"/>
    <property type="project" value="InterPro"/>
</dbReference>
<organism evidence="5">
    <name type="scientific">Picea sitchensis</name>
    <name type="common">Sitka spruce</name>
    <name type="synonym">Pinus sitchensis</name>
    <dbReference type="NCBI Taxonomy" id="3332"/>
    <lineage>
        <taxon>Eukaryota</taxon>
        <taxon>Viridiplantae</taxon>
        <taxon>Streptophyta</taxon>
        <taxon>Embryophyta</taxon>
        <taxon>Tracheophyta</taxon>
        <taxon>Spermatophyta</taxon>
        <taxon>Pinopsida</taxon>
        <taxon>Pinidae</taxon>
        <taxon>Conifers I</taxon>
        <taxon>Pinales</taxon>
        <taxon>Pinaceae</taxon>
        <taxon>Picea</taxon>
    </lineage>
</organism>
<feature type="chain" id="PRO_5002741396" evidence="4">
    <location>
        <begin position="29"/>
        <end position="377"/>
    </location>
</feature>